<sequence>MAAGLLALLDDIAVIAKVAAASVDDVTGMAAKASAKAVGVVVDDAAVAPRYVTGFSAARELPIVAKIATGSIKNKLLFLLPGCLALSAFAPWAITPLLMLGGSYLCYEGAEKLLQLIRPHDDGEAAILDADPVAREKMMVAGAIRTDFILSAEIMAISLGTVADAEIGQQALVLAVVAVAITILVYGVVALIVKADDMGVALYRNPGFTGQFGRSTGRTIVLAVPKMLSALATIGMAAMLWVGGGIVLHGLETFGLGWPSHALHDLAVGATRIGGSVLGPILGWLAGATGAGVFGVLLGGIIVAAMHLLPNRESAAGQH</sequence>
<dbReference type="PANTHER" id="PTHR30503:SF3">
    <property type="entry name" value="INNER MEMBRANE PROTEIN YEDI"/>
    <property type="match status" value="1"/>
</dbReference>
<evidence type="ECO:0000256" key="1">
    <source>
        <dbReference type="SAM" id="Phobius"/>
    </source>
</evidence>
<gene>
    <name evidence="2" type="ORF">FHS79_002040</name>
</gene>
<evidence type="ECO:0000313" key="3">
    <source>
        <dbReference type="Proteomes" id="UP000538147"/>
    </source>
</evidence>
<dbReference type="EMBL" id="JACIIV010000013">
    <property type="protein sequence ID" value="MBB6227859.1"/>
    <property type="molecule type" value="Genomic_DNA"/>
</dbReference>
<dbReference type="GO" id="GO:0005886">
    <property type="term" value="C:plasma membrane"/>
    <property type="evidence" value="ECO:0007669"/>
    <property type="project" value="TreeGrafter"/>
</dbReference>
<evidence type="ECO:0000313" key="2">
    <source>
        <dbReference type="EMBL" id="MBB6227859.1"/>
    </source>
</evidence>
<dbReference type="Pfam" id="PF05661">
    <property type="entry name" value="DUF808"/>
    <property type="match status" value="1"/>
</dbReference>
<reference evidence="2 3" key="1">
    <citation type="submission" date="2020-08" db="EMBL/GenBank/DDBJ databases">
        <title>Genomic Encyclopedia of Type Strains, Phase IV (KMG-IV): sequencing the most valuable type-strain genomes for metagenomic binning, comparative biology and taxonomic classification.</title>
        <authorList>
            <person name="Goeker M."/>
        </authorList>
    </citation>
    <scope>NUCLEOTIDE SEQUENCE [LARGE SCALE GENOMIC DNA]</scope>
    <source>
        <strain evidence="2 3">DSM 102189</strain>
    </source>
</reference>
<protein>
    <recommendedName>
        <fullName evidence="4">DUF808 domain-containing protein</fullName>
    </recommendedName>
</protein>
<evidence type="ECO:0008006" key="4">
    <source>
        <dbReference type="Google" id="ProtNLM"/>
    </source>
</evidence>
<dbReference type="InterPro" id="IPR008526">
    <property type="entry name" value="YedI"/>
</dbReference>
<keyword evidence="3" id="KW-1185">Reference proteome</keyword>
<name>A0A841L4S5_9SPHN</name>
<proteinExistence type="predicted"/>
<comment type="caution">
    <text evidence="2">The sequence shown here is derived from an EMBL/GenBank/DDBJ whole genome shotgun (WGS) entry which is preliminary data.</text>
</comment>
<feature type="transmembrane region" description="Helical" evidence="1">
    <location>
        <begin position="281"/>
        <end position="309"/>
    </location>
</feature>
<dbReference type="PANTHER" id="PTHR30503">
    <property type="entry name" value="INNER MEMBRANE PROTEIN YEDI"/>
    <property type="match status" value="1"/>
</dbReference>
<dbReference type="PIRSF" id="PIRSF016660">
    <property type="entry name" value="YedI"/>
    <property type="match status" value="1"/>
</dbReference>
<dbReference type="Proteomes" id="UP000538147">
    <property type="component" value="Unassembled WGS sequence"/>
</dbReference>
<keyword evidence="1" id="KW-0812">Transmembrane</keyword>
<feature type="transmembrane region" description="Helical" evidence="1">
    <location>
        <begin position="228"/>
        <end position="251"/>
    </location>
</feature>
<keyword evidence="1" id="KW-1133">Transmembrane helix</keyword>
<feature type="transmembrane region" description="Helical" evidence="1">
    <location>
        <begin position="171"/>
        <end position="193"/>
    </location>
</feature>
<accession>A0A841L4S5</accession>
<dbReference type="RefSeq" id="WP_184199165.1">
    <property type="nucleotide sequence ID" value="NZ_JACIIV010000013.1"/>
</dbReference>
<dbReference type="AlphaFoldDB" id="A0A841L4S5"/>
<organism evidence="2 3">
    <name type="scientific">Polymorphobacter multimanifer</name>
    <dbReference type="NCBI Taxonomy" id="1070431"/>
    <lineage>
        <taxon>Bacteria</taxon>
        <taxon>Pseudomonadati</taxon>
        <taxon>Pseudomonadota</taxon>
        <taxon>Alphaproteobacteria</taxon>
        <taxon>Sphingomonadales</taxon>
        <taxon>Sphingosinicellaceae</taxon>
        <taxon>Polymorphobacter</taxon>
    </lineage>
</organism>
<keyword evidence="1" id="KW-0472">Membrane</keyword>
<feature type="transmembrane region" description="Helical" evidence="1">
    <location>
        <begin position="76"/>
        <end position="94"/>
    </location>
</feature>